<name>A0A8S1DL19_9INSE</name>
<feature type="domain" description="Apple" evidence="1">
    <location>
        <begin position="149"/>
        <end position="235"/>
    </location>
</feature>
<dbReference type="PANTHER" id="PTHR47327">
    <property type="entry name" value="FI18240P1-RELATED"/>
    <property type="match status" value="1"/>
</dbReference>
<dbReference type="AlphaFoldDB" id="A0A8S1DL19"/>
<dbReference type="GO" id="GO:0009653">
    <property type="term" value="P:anatomical structure morphogenesis"/>
    <property type="evidence" value="ECO:0007669"/>
    <property type="project" value="TreeGrafter"/>
</dbReference>
<dbReference type="SUPFAM" id="SSF57414">
    <property type="entry name" value="Hairpin loop containing domain-like"/>
    <property type="match status" value="2"/>
</dbReference>
<reference evidence="2 3" key="1">
    <citation type="submission" date="2020-04" db="EMBL/GenBank/DDBJ databases">
        <authorList>
            <person name="Alioto T."/>
            <person name="Alioto T."/>
            <person name="Gomez Garrido J."/>
        </authorList>
    </citation>
    <scope>NUCLEOTIDE SEQUENCE [LARGE SCALE GENOMIC DNA]</scope>
</reference>
<organism evidence="2 3">
    <name type="scientific">Cloeon dipterum</name>
    <dbReference type="NCBI Taxonomy" id="197152"/>
    <lineage>
        <taxon>Eukaryota</taxon>
        <taxon>Metazoa</taxon>
        <taxon>Ecdysozoa</taxon>
        <taxon>Arthropoda</taxon>
        <taxon>Hexapoda</taxon>
        <taxon>Insecta</taxon>
        <taxon>Pterygota</taxon>
        <taxon>Palaeoptera</taxon>
        <taxon>Ephemeroptera</taxon>
        <taxon>Pisciforma</taxon>
        <taxon>Baetidae</taxon>
        <taxon>Cloeon</taxon>
    </lineage>
</organism>
<dbReference type="PROSITE" id="PS50948">
    <property type="entry name" value="PAN"/>
    <property type="match status" value="3"/>
</dbReference>
<gene>
    <name evidence="2" type="ORF">CLODIP_2_CD15238</name>
</gene>
<accession>A0A8S1DL19</accession>
<evidence type="ECO:0000259" key="1">
    <source>
        <dbReference type="PROSITE" id="PS50948"/>
    </source>
</evidence>
<dbReference type="Proteomes" id="UP000494165">
    <property type="component" value="Unassembled WGS sequence"/>
</dbReference>
<dbReference type="InterPro" id="IPR003609">
    <property type="entry name" value="Pan_app"/>
</dbReference>
<dbReference type="EMBL" id="CADEPI010000300">
    <property type="protein sequence ID" value="CAB3383229.1"/>
    <property type="molecule type" value="Genomic_DNA"/>
</dbReference>
<feature type="domain" description="Apple" evidence="1">
    <location>
        <begin position="20"/>
        <end position="139"/>
    </location>
</feature>
<keyword evidence="3" id="KW-1185">Reference proteome</keyword>
<dbReference type="Pfam" id="PF00024">
    <property type="entry name" value="PAN_1"/>
    <property type="match status" value="2"/>
</dbReference>
<comment type="caution">
    <text evidence="2">The sequence shown here is derived from an EMBL/GenBank/DDBJ whole genome shotgun (WGS) entry which is preliminary data.</text>
</comment>
<protein>
    <recommendedName>
        <fullName evidence="1">Apple domain-containing protein</fullName>
    </recommendedName>
</protein>
<proteinExistence type="predicted"/>
<feature type="domain" description="Apple" evidence="1">
    <location>
        <begin position="242"/>
        <end position="323"/>
    </location>
</feature>
<sequence length="341" mass="38482">MEALAVVTVLRMLTDAQTTCNGGVGRLMFERVLDQQLQGFDDDTVKDTSAPLRVLQRCQELCIRDRTAVNNLVRTCSSFDFQPGSRIVSPPNPYGGAAPPNMAPEYTESTCYLTREQAAPDGIGNLQLVPNSYHFNEICISSTRIELDCPNMRYVFERFERKMLKLPTGAGAKEVQAENRADCEEKCLNELSIVCRSATFNFATRICSMSKFTRRTRPEAFEDNPGTVYLKKNVCLNRERRCDGQIVFIREENVKLGGPHEMEVFFNLTLDECQAHCLKAEKYFCRSVQYHERSGECILSDEDSISQREQLKSATGHLPPPPAFPLHTAAKNYPHLFSSVP</sequence>
<dbReference type="CDD" id="cd01099">
    <property type="entry name" value="PAN_AP_HGF"/>
    <property type="match status" value="2"/>
</dbReference>
<dbReference type="Gene3D" id="3.50.4.10">
    <property type="entry name" value="Hepatocyte Growth Factor"/>
    <property type="match status" value="2"/>
</dbReference>
<dbReference type="PANTHER" id="PTHR47327:SF9">
    <property type="entry name" value="NO MECHANORECEPTOR POTENTIAL A, ISOFORM A"/>
    <property type="match status" value="1"/>
</dbReference>
<dbReference type="InterPro" id="IPR052774">
    <property type="entry name" value="Celegans_DevNeuronal_Protein"/>
</dbReference>
<dbReference type="OrthoDB" id="6423981at2759"/>
<evidence type="ECO:0000313" key="3">
    <source>
        <dbReference type="Proteomes" id="UP000494165"/>
    </source>
</evidence>
<dbReference type="SMART" id="SM00473">
    <property type="entry name" value="PAN_AP"/>
    <property type="match status" value="2"/>
</dbReference>
<evidence type="ECO:0000313" key="2">
    <source>
        <dbReference type="EMBL" id="CAB3383229.1"/>
    </source>
</evidence>